<evidence type="ECO:0000256" key="2">
    <source>
        <dbReference type="SAM" id="SignalP"/>
    </source>
</evidence>
<keyword evidence="2" id="KW-0732">Signal</keyword>
<dbReference type="Proteomes" id="UP000627446">
    <property type="component" value="Unassembled WGS sequence"/>
</dbReference>
<dbReference type="RefSeq" id="WP_186916190.1">
    <property type="nucleotide sequence ID" value="NZ_JACOFZ010000002.1"/>
</dbReference>
<dbReference type="AlphaFoldDB" id="A0A923KTJ6"/>
<organism evidence="3 4">
    <name type="scientific">Undibacterium nitidum</name>
    <dbReference type="NCBI Taxonomy" id="2762298"/>
    <lineage>
        <taxon>Bacteria</taxon>
        <taxon>Pseudomonadati</taxon>
        <taxon>Pseudomonadota</taxon>
        <taxon>Betaproteobacteria</taxon>
        <taxon>Burkholderiales</taxon>
        <taxon>Oxalobacteraceae</taxon>
        <taxon>Undibacterium</taxon>
    </lineage>
</organism>
<feature type="compositionally biased region" description="Low complexity" evidence="1">
    <location>
        <begin position="146"/>
        <end position="167"/>
    </location>
</feature>
<dbReference type="EMBL" id="JACOFZ010000002">
    <property type="protein sequence ID" value="MBC3881312.1"/>
    <property type="molecule type" value="Genomic_DNA"/>
</dbReference>
<gene>
    <name evidence="3" type="ORF">H8K36_08015</name>
</gene>
<protein>
    <recommendedName>
        <fullName evidence="5">DUF2782 domain-containing protein</fullName>
    </recommendedName>
</protein>
<name>A0A923KTJ6_9BURK</name>
<feature type="region of interest" description="Disordered" evidence="1">
    <location>
        <begin position="82"/>
        <end position="167"/>
    </location>
</feature>
<reference evidence="3" key="1">
    <citation type="submission" date="2020-08" db="EMBL/GenBank/DDBJ databases">
        <title>Novel species isolated from subtropical streams in China.</title>
        <authorList>
            <person name="Lu H."/>
        </authorList>
    </citation>
    <scope>NUCLEOTIDE SEQUENCE</scope>
    <source>
        <strain evidence="3">LX22W</strain>
    </source>
</reference>
<accession>A0A923KTJ6</accession>
<feature type="compositionally biased region" description="Basic and acidic residues" evidence="1">
    <location>
        <begin position="115"/>
        <end position="125"/>
    </location>
</feature>
<comment type="caution">
    <text evidence="3">The sequence shown here is derived from an EMBL/GenBank/DDBJ whole genome shotgun (WGS) entry which is preliminary data.</text>
</comment>
<feature type="compositionally biased region" description="Basic and acidic residues" evidence="1">
    <location>
        <begin position="44"/>
        <end position="64"/>
    </location>
</feature>
<sequence length="167" mass="17466">MKTSTTLISRRLGACIAGLVLAAPLLVSAQSKKDVPPPPPPQLEKLEDLGESELKLNKPETKNVKTVERKEGGKVTEVQVRSGPSTYTVKENKAPKGTQAGEANRAAQWTVMEFGGKKESKEVESKPAQPKGPYSTSKTGTTKPVAEAAASSASAANASPASALVKK</sequence>
<evidence type="ECO:0008006" key="5">
    <source>
        <dbReference type="Google" id="ProtNLM"/>
    </source>
</evidence>
<feature type="region of interest" description="Disordered" evidence="1">
    <location>
        <begin position="29"/>
        <end position="64"/>
    </location>
</feature>
<keyword evidence="4" id="KW-1185">Reference proteome</keyword>
<evidence type="ECO:0000313" key="4">
    <source>
        <dbReference type="Proteomes" id="UP000627446"/>
    </source>
</evidence>
<evidence type="ECO:0000313" key="3">
    <source>
        <dbReference type="EMBL" id="MBC3881312.1"/>
    </source>
</evidence>
<feature type="signal peptide" evidence="2">
    <location>
        <begin position="1"/>
        <end position="29"/>
    </location>
</feature>
<feature type="chain" id="PRO_5037310938" description="DUF2782 domain-containing protein" evidence="2">
    <location>
        <begin position="30"/>
        <end position="167"/>
    </location>
</feature>
<proteinExistence type="predicted"/>
<evidence type="ECO:0000256" key="1">
    <source>
        <dbReference type="SAM" id="MobiDB-lite"/>
    </source>
</evidence>